<proteinExistence type="predicted"/>
<comment type="caution">
    <text evidence="1">The sequence shown here is derived from an EMBL/GenBank/DDBJ whole genome shotgun (WGS) entry which is preliminary data.</text>
</comment>
<dbReference type="EMBL" id="BSXS01005328">
    <property type="protein sequence ID" value="GME84209.1"/>
    <property type="molecule type" value="Genomic_DNA"/>
</dbReference>
<gene>
    <name evidence="1" type="ORF">Amon02_000668100</name>
</gene>
<organism evidence="1 2">
    <name type="scientific">Ambrosiozyma monospora</name>
    <name type="common">Yeast</name>
    <name type="synonym">Endomycopsis monosporus</name>
    <dbReference type="NCBI Taxonomy" id="43982"/>
    <lineage>
        <taxon>Eukaryota</taxon>
        <taxon>Fungi</taxon>
        <taxon>Dikarya</taxon>
        <taxon>Ascomycota</taxon>
        <taxon>Saccharomycotina</taxon>
        <taxon>Pichiomycetes</taxon>
        <taxon>Pichiales</taxon>
        <taxon>Pichiaceae</taxon>
        <taxon>Ambrosiozyma</taxon>
    </lineage>
</organism>
<sequence>MAITKKKDKLNTTQDPTATNTTTAKTYNTSNGQLPSPTNQRFSRSKSPVKRSSITKIEESKEQQILTPPHSPPQPQPEKEGKFGRLARSLSRKKTKSGPNNINNNNSKMVDGKTDPNDVPSPKQGVGRAHSRSLSHALSTSHTPTQSVDHTATEDKSIEGISKSFVGFLTTASVYAGFQDLQDEAEEAEEEEEEESQRIPKI</sequence>
<protein>
    <submittedName>
        <fullName evidence="1">Unnamed protein product</fullName>
    </submittedName>
</protein>
<evidence type="ECO:0000313" key="1">
    <source>
        <dbReference type="EMBL" id="GME84209.1"/>
    </source>
</evidence>
<name>A0ACB5T9G5_AMBMO</name>
<accession>A0ACB5T9G5</accession>
<evidence type="ECO:0000313" key="2">
    <source>
        <dbReference type="Proteomes" id="UP001165064"/>
    </source>
</evidence>
<dbReference type="Proteomes" id="UP001165064">
    <property type="component" value="Unassembled WGS sequence"/>
</dbReference>
<keyword evidence="2" id="KW-1185">Reference proteome</keyword>
<reference evidence="1" key="1">
    <citation type="submission" date="2023-04" db="EMBL/GenBank/DDBJ databases">
        <title>Ambrosiozyma monospora NBRC 10751.</title>
        <authorList>
            <person name="Ichikawa N."/>
            <person name="Sato H."/>
            <person name="Tonouchi N."/>
        </authorList>
    </citation>
    <scope>NUCLEOTIDE SEQUENCE</scope>
    <source>
        <strain evidence="1">NBRC 10751</strain>
    </source>
</reference>